<dbReference type="GO" id="GO:0016874">
    <property type="term" value="F:ligase activity"/>
    <property type="evidence" value="ECO:0007669"/>
    <property type="project" value="UniProtKB-KW"/>
</dbReference>
<evidence type="ECO:0000313" key="28">
    <source>
        <dbReference type="Proteomes" id="UP000549499"/>
    </source>
</evidence>
<comment type="similarity">
    <text evidence="3">Belongs to the SNF2/RAD54 helicase family.</text>
</comment>
<evidence type="ECO:0000256" key="7">
    <source>
        <dbReference type="ARBA" id="ARBA00022723"/>
    </source>
</evidence>
<feature type="compositionally biased region" description="Polar residues" evidence="23">
    <location>
        <begin position="618"/>
        <end position="655"/>
    </location>
</feature>
<feature type="domain" description="RING-type" evidence="24">
    <location>
        <begin position="1444"/>
        <end position="1491"/>
    </location>
</feature>
<evidence type="ECO:0000256" key="18">
    <source>
        <dbReference type="ARBA" id="ARBA00064042"/>
    </source>
</evidence>
<accession>A0A7K5HMQ9</accession>
<dbReference type="SUPFAM" id="SSF46785">
    <property type="entry name" value="Winged helix' DNA-binding domain"/>
    <property type="match status" value="1"/>
</dbReference>
<evidence type="ECO:0000256" key="23">
    <source>
        <dbReference type="SAM" id="MobiDB-lite"/>
    </source>
</evidence>
<dbReference type="InterPro" id="IPR017907">
    <property type="entry name" value="Znf_RING_CS"/>
</dbReference>
<dbReference type="InterPro" id="IPR027417">
    <property type="entry name" value="P-loop_NTPase"/>
</dbReference>
<dbReference type="Pfam" id="PF00176">
    <property type="entry name" value="SNF2-rel_dom"/>
    <property type="match status" value="1"/>
</dbReference>
<dbReference type="SMART" id="SM00490">
    <property type="entry name" value="HELICc"/>
    <property type="match status" value="1"/>
</dbReference>
<evidence type="ECO:0000256" key="14">
    <source>
        <dbReference type="ARBA" id="ARBA00022833"/>
    </source>
</evidence>
<keyword evidence="28" id="KW-1185">Reference proteome</keyword>
<dbReference type="GO" id="GO:0006334">
    <property type="term" value="P:nucleosome assembly"/>
    <property type="evidence" value="ECO:0007669"/>
    <property type="project" value="InterPro"/>
</dbReference>
<dbReference type="InterPro" id="IPR036390">
    <property type="entry name" value="WH_DNA-bd_sf"/>
</dbReference>
<dbReference type="PANTHER" id="PTHR45865">
    <property type="entry name" value="E3 UBIQUITIN-PROTEIN LIGASE SHPRH FAMILY MEMBER"/>
    <property type="match status" value="1"/>
</dbReference>
<dbReference type="GO" id="GO:0005634">
    <property type="term" value="C:nucleus"/>
    <property type="evidence" value="ECO:0007669"/>
    <property type="project" value="UniProtKB-ARBA"/>
</dbReference>
<evidence type="ECO:0000256" key="6">
    <source>
        <dbReference type="ARBA" id="ARBA00022679"/>
    </source>
</evidence>
<feature type="non-terminal residue" evidence="27">
    <location>
        <position position="1"/>
    </location>
</feature>
<keyword evidence="11" id="KW-0833">Ubl conjugation pathway</keyword>
<keyword evidence="14" id="KW-0862">Zinc</keyword>
<dbReference type="CDD" id="cd18070">
    <property type="entry name" value="DEXQc_SHPRH"/>
    <property type="match status" value="1"/>
</dbReference>
<dbReference type="FunFam" id="3.40.50.10810:FF:000013">
    <property type="entry name" value="E3 ubiquitin-protein ligase SHPRH isoform X2"/>
    <property type="match status" value="1"/>
</dbReference>
<proteinExistence type="inferred from homology"/>
<dbReference type="InterPro" id="IPR005818">
    <property type="entry name" value="Histone_H1/H5_H15"/>
</dbReference>
<dbReference type="InterPro" id="IPR013083">
    <property type="entry name" value="Znf_RING/FYVE/PHD"/>
</dbReference>
<dbReference type="GO" id="GO:0000786">
    <property type="term" value="C:nucleosome"/>
    <property type="evidence" value="ECO:0007669"/>
    <property type="project" value="InterPro"/>
</dbReference>
<feature type="domain" description="Helicase C-terminal" evidence="25">
    <location>
        <begin position="1526"/>
        <end position="1670"/>
    </location>
</feature>
<dbReference type="InterPro" id="IPR000330">
    <property type="entry name" value="SNF2_N"/>
</dbReference>
<dbReference type="CDD" id="cd00073">
    <property type="entry name" value="H15"/>
    <property type="match status" value="1"/>
</dbReference>
<dbReference type="FunFam" id="3.40.50.300:FF:000786">
    <property type="entry name" value="E3 ubiquitin-protein ligase SHPRH isoform X1"/>
    <property type="match status" value="1"/>
</dbReference>
<dbReference type="CDD" id="cd18793">
    <property type="entry name" value="SF2_C_SNF"/>
    <property type="match status" value="1"/>
</dbReference>
<dbReference type="InterPro" id="IPR019786">
    <property type="entry name" value="Zinc_finger_PHD-type_CS"/>
</dbReference>
<feature type="compositionally biased region" description="Basic and acidic residues" evidence="23">
    <location>
        <begin position="579"/>
        <end position="602"/>
    </location>
</feature>
<dbReference type="SMART" id="SM00249">
    <property type="entry name" value="PHD"/>
    <property type="match status" value="1"/>
</dbReference>
<dbReference type="InterPro" id="IPR011011">
    <property type="entry name" value="Znf_FYVE_PHD"/>
</dbReference>
<keyword evidence="15" id="KW-0067">ATP-binding</keyword>
<dbReference type="CDD" id="cd16569">
    <property type="entry name" value="RING-HC_SHPRH-like"/>
    <property type="match status" value="1"/>
</dbReference>
<evidence type="ECO:0000256" key="19">
    <source>
        <dbReference type="ARBA" id="ARBA00074563"/>
    </source>
</evidence>
<dbReference type="FunFam" id="3.30.40.10:FF:000162">
    <property type="entry name" value="E3 ubiquitin-protein ligase SHPRH isoform X1"/>
    <property type="match status" value="1"/>
</dbReference>
<evidence type="ECO:0000259" key="25">
    <source>
        <dbReference type="PROSITE" id="PS51194"/>
    </source>
</evidence>
<evidence type="ECO:0000256" key="9">
    <source>
        <dbReference type="ARBA" id="ARBA00022763"/>
    </source>
</evidence>
<feature type="non-terminal residue" evidence="27">
    <location>
        <position position="1670"/>
    </location>
</feature>
<dbReference type="CDD" id="cd15547">
    <property type="entry name" value="PHD_SHPRH"/>
    <property type="match status" value="1"/>
</dbReference>
<reference evidence="27 28" key="1">
    <citation type="submission" date="2019-09" db="EMBL/GenBank/DDBJ databases">
        <title>Bird 10,000 Genomes (B10K) Project - Family phase.</title>
        <authorList>
            <person name="Zhang G."/>
        </authorList>
    </citation>
    <scope>NUCLEOTIDE SEQUENCE [LARGE SCALE GENOMIC DNA]</scope>
    <source>
        <strain evidence="27">B10K-DU-003-44</strain>
        <tissue evidence="27">Muscle</tissue>
    </source>
</reference>
<evidence type="ECO:0000256" key="21">
    <source>
        <dbReference type="ARBA" id="ARBA00082267"/>
    </source>
</evidence>
<dbReference type="Gene3D" id="3.40.50.300">
    <property type="entry name" value="P-loop containing nucleotide triphosphate hydrolases"/>
    <property type="match status" value="1"/>
</dbReference>
<evidence type="ECO:0000313" key="27">
    <source>
        <dbReference type="EMBL" id="NWS70469.1"/>
    </source>
</evidence>
<dbReference type="InterPro" id="IPR048686">
    <property type="entry name" value="SHPRH_helical_1st"/>
</dbReference>
<dbReference type="PANTHER" id="PTHR45865:SF1">
    <property type="entry name" value="E3 UBIQUITIN-PROTEIN LIGASE SHPRH"/>
    <property type="match status" value="1"/>
</dbReference>
<evidence type="ECO:0000259" key="24">
    <source>
        <dbReference type="PROSITE" id="PS50089"/>
    </source>
</evidence>
<dbReference type="SMART" id="SM00184">
    <property type="entry name" value="RING"/>
    <property type="match status" value="1"/>
</dbReference>
<evidence type="ECO:0000256" key="20">
    <source>
        <dbReference type="ARBA" id="ARBA00080750"/>
    </source>
</evidence>
<dbReference type="GO" id="GO:0008270">
    <property type="term" value="F:zinc ion binding"/>
    <property type="evidence" value="ECO:0007669"/>
    <property type="project" value="UniProtKB-KW"/>
</dbReference>
<keyword evidence="9" id="KW-0227">DNA damage</keyword>
<evidence type="ECO:0000256" key="16">
    <source>
        <dbReference type="ARBA" id="ARBA00023204"/>
    </source>
</evidence>
<comment type="pathway">
    <text evidence="2">Protein modification; protein ubiquitination.</text>
</comment>
<dbReference type="Pfam" id="PF00271">
    <property type="entry name" value="Helicase_C"/>
    <property type="match status" value="1"/>
</dbReference>
<dbReference type="GO" id="GO:0004386">
    <property type="term" value="F:helicase activity"/>
    <property type="evidence" value="ECO:0007669"/>
    <property type="project" value="UniProtKB-KW"/>
</dbReference>
<comment type="catalytic activity">
    <reaction evidence="1">
        <text>S-ubiquitinyl-[E2 ubiquitin-conjugating enzyme]-L-cysteine + [acceptor protein]-L-lysine = [E2 ubiquitin-conjugating enzyme]-L-cysteine + N(6)-ubiquitinyl-[acceptor protein]-L-lysine.</text>
        <dbReference type="EC" id="2.3.2.27"/>
    </reaction>
</comment>
<gene>
    <name evidence="27" type="primary">Shprh</name>
    <name evidence="27" type="ORF">CROSUL_R06598</name>
</gene>
<dbReference type="InterPro" id="IPR048695">
    <property type="entry name" value="SHPRH_helical_2nd"/>
</dbReference>
<dbReference type="Proteomes" id="UP000549499">
    <property type="component" value="Unassembled WGS sequence"/>
</dbReference>
<comment type="subunit">
    <text evidence="18">Homodimer. Interacts with HLTF, PCNA, UBE2N and RAD18.</text>
</comment>
<dbReference type="SUPFAM" id="SSF57903">
    <property type="entry name" value="FYVE/PHD zinc finger"/>
    <property type="match status" value="1"/>
</dbReference>
<dbReference type="InterPro" id="IPR036388">
    <property type="entry name" value="WH-like_DNA-bd_sf"/>
</dbReference>
<dbReference type="Gene3D" id="3.30.40.10">
    <property type="entry name" value="Zinc/RING finger domain, C3HC4 (zinc finger)"/>
    <property type="match status" value="2"/>
</dbReference>
<comment type="caution">
    <text evidence="27">The sequence shown here is derived from an EMBL/GenBank/DDBJ whole genome shotgun (WGS) entry which is preliminary data.</text>
</comment>
<dbReference type="InterPro" id="IPR038718">
    <property type="entry name" value="SNF2-like_sf"/>
</dbReference>
<dbReference type="GO" id="GO:0005524">
    <property type="term" value="F:ATP binding"/>
    <property type="evidence" value="ECO:0007669"/>
    <property type="project" value="UniProtKB-KW"/>
</dbReference>
<evidence type="ECO:0000256" key="12">
    <source>
        <dbReference type="ARBA" id="ARBA00022801"/>
    </source>
</evidence>
<dbReference type="EC" id="2.3.2.27" evidence="4"/>
<evidence type="ECO:0000259" key="26">
    <source>
        <dbReference type="PROSITE" id="PS51504"/>
    </source>
</evidence>
<evidence type="ECO:0000256" key="13">
    <source>
        <dbReference type="ARBA" id="ARBA00022806"/>
    </source>
</evidence>
<feature type="domain" description="H15" evidence="26">
    <location>
        <begin position="439"/>
        <end position="513"/>
    </location>
</feature>
<dbReference type="InterPro" id="IPR001965">
    <property type="entry name" value="Znf_PHD"/>
</dbReference>
<dbReference type="Gene3D" id="1.10.10.10">
    <property type="entry name" value="Winged helix-like DNA-binding domain superfamily/Winged helix DNA-binding domain"/>
    <property type="match status" value="1"/>
</dbReference>
<dbReference type="GO" id="GO:0006281">
    <property type="term" value="P:DNA repair"/>
    <property type="evidence" value="ECO:0007669"/>
    <property type="project" value="UniProtKB-KW"/>
</dbReference>
<dbReference type="PROSITE" id="PS51194">
    <property type="entry name" value="HELICASE_CTER"/>
    <property type="match status" value="1"/>
</dbReference>
<dbReference type="InterPro" id="IPR014001">
    <property type="entry name" value="Helicase_ATP-bd"/>
</dbReference>
<dbReference type="SUPFAM" id="SSF52540">
    <property type="entry name" value="P-loop containing nucleoside triphosphate hydrolases"/>
    <property type="match status" value="3"/>
</dbReference>
<keyword evidence="16" id="KW-0234">DNA repair</keyword>
<dbReference type="PROSITE" id="PS51504">
    <property type="entry name" value="H15"/>
    <property type="match status" value="1"/>
</dbReference>
<dbReference type="EMBL" id="VYZB01000164">
    <property type="protein sequence ID" value="NWS70469.1"/>
    <property type="molecule type" value="Genomic_DNA"/>
</dbReference>
<keyword evidence="7" id="KW-0479">Metal-binding</keyword>
<keyword evidence="6" id="KW-0808">Transferase</keyword>
<dbReference type="PROSITE" id="PS50089">
    <property type="entry name" value="ZF_RING_2"/>
    <property type="match status" value="1"/>
</dbReference>
<keyword evidence="27" id="KW-0436">Ligase</keyword>
<dbReference type="Pfam" id="PF21324">
    <property type="entry name" value="SHPRH_helical-2nd"/>
    <property type="match status" value="1"/>
</dbReference>
<dbReference type="InterPro" id="IPR001841">
    <property type="entry name" value="Znf_RING"/>
</dbReference>
<dbReference type="GO" id="GO:0061630">
    <property type="term" value="F:ubiquitin protein ligase activity"/>
    <property type="evidence" value="ECO:0007669"/>
    <property type="project" value="UniProtKB-EC"/>
</dbReference>
<evidence type="ECO:0000256" key="3">
    <source>
        <dbReference type="ARBA" id="ARBA00007025"/>
    </source>
</evidence>
<keyword evidence="12" id="KW-0378">Hydrolase</keyword>
<dbReference type="Gene3D" id="3.40.50.10810">
    <property type="entry name" value="Tandem AAA-ATPase domain"/>
    <property type="match status" value="2"/>
</dbReference>
<evidence type="ECO:0000256" key="2">
    <source>
        <dbReference type="ARBA" id="ARBA00004906"/>
    </source>
</evidence>
<evidence type="ECO:0000256" key="22">
    <source>
        <dbReference type="PROSITE-ProRule" id="PRU00175"/>
    </source>
</evidence>
<dbReference type="InterPro" id="IPR049730">
    <property type="entry name" value="SNF2/RAD54-like_C"/>
</dbReference>
<feature type="region of interest" description="Disordered" evidence="23">
    <location>
        <begin position="579"/>
        <end position="655"/>
    </location>
</feature>
<dbReference type="GO" id="GO:0016787">
    <property type="term" value="F:hydrolase activity"/>
    <property type="evidence" value="ECO:0007669"/>
    <property type="project" value="UniProtKB-KW"/>
</dbReference>
<dbReference type="Pfam" id="PF21325">
    <property type="entry name" value="SHPRH_helical-1st"/>
    <property type="match status" value="1"/>
</dbReference>
<evidence type="ECO:0000256" key="11">
    <source>
        <dbReference type="ARBA" id="ARBA00022786"/>
    </source>
</evidence>
<name>A0A7K5HMQ9_CROSL</name>
<dbReference type="SMART" id="SM00487">
    <property type="entry name" value="DEXDc"/>
    <property type="match status" value="1"/>
</dbReference>
<evidence type="ECO:0000256" key="8">
    <source>
        <dbReference type="ARBA" id="ARBA00022741"/>
    </source>
</evidence>
<evidence type="ECO:0000256" key="5">
    <source>
        <dbReference type="ARBA" id="ARBA00022553"/>
    </source>
</evidence>
<organism evidence="27 28">
    <name type="scientific">Crotophaga sulcirostris</name>
    <name type="common">Groove-billed ani</name>
    <dbReference type="NCBI Taxonomy" id="33598"/>
    <lineage>
        <taxon>Eukaryota</taxon>
        <taxon>Metazoa</taxon>
        <taxon>Chordata</taxon>
        <taxon>Craniata</taxon>
        <taxon>Vertebrata</taxon>
        <taxon>Euteleostomi</taxon>
        <taxon>Archelosauria</taxon>
        <taxon>Archosauria</taxon>
        <taxon>Dinosauria</taxon>
        <taxon>Saurischia</taxon>
        <taxon>Theropoda</taxon>
        <taxon>Coelurosauria</taxon>
        <taxon>Aves</taxon>
        <taxon>Neognathae</taxon>
        <taxon>Neoaves</taxon>
        <taxon>Otidimorphae</taxon>
        <taxon>Cuculiformes</taxon>
        <taxon>Crotophagidae</taxon>
        <taxon>Crotophaga</taxon>
    </lineage>
</organism>
<evidence type="ECO:0000256" key="1">
    <source>
        <dbReference type="ARBA" id="ARBA00000900"/>
    </source>
</evidence>
<evidence type="ECO:0000256" key="4">
    <source>
        <dbReference type="ARBA" id="ARBA00012483"/>
    </source>
</evidence>
<evidence type="ECO:0000256" key="15">
    <source>
        <dbReference type="ARBA" id="ARBA00022840"/>
    </source>
</evidence>
<evidence type="ECO:0000256" key="17">
    <source>
        <dbReference type="ARBA" id="ARBA00058012"/>
    </source>
</evidence>
<dbReference type="PROSITE" id="PS00518">
    <property type="entry name" value="ZF_RING_1"/>
    <property type="match status" value="1"/>
</dbReference>
<sequence>MSSRRKRAPPSKIDEEKKKQLCWNMHEDRRNEMITLDDEMTNEDHVPGPSTTSTSFVVVNDDSTDEDLIKKEDSSSKSVKFLTVNDEEDSYSTLAPVSVQLNIIVLPYRADGSWKALLGEFALHLPSEQILTDDLHERSFTLMRGDSEDQLQVCVHERSEEEYSNETREYLGAYEQCILVEPTLGNEILEGLRWLQKKKIIGLYQRPGESQALKVGIYLLEAGLSKPEFLSDGGGRPKKANLLIQKLMEKFYSFLIPDELEEDEEESDMELERQNIEELYDFVRHTHQQDIQLLREDVQHPALIPILRPYQSEAVSWMLHREKLADTPSKNVLHFLWREVITLDGVKIYYNPFTGCIIREYPIAGPQWPGGILADEMGLGKTVEVLALILTHTRPDIKQDDLTLPEGKLVNYFVPPQPLEGNKKKKTKEMEFKLKEKVQYPSLRVMILAAVKEMNVKKGASIIAMFKYISAIYRYDVQRNRRLLKRTLEKLITEQVVEQVKGHGLAGSFKLGKNYREQKKRERTKDQVKRAAIVTAKNKKLLTDAKTQTKGSGNSDVASENVLKTPLRVDIATEEHDYCTTRKNNRKSEADQENFVKEEKVQQEAVVPKSPDLRGSLLVSSDVSSHPNSDVSKTTASVQQGIPKSQSLHSQEHAGTSMQHTSSVFPFNTSEYRFECICGELGLADYKARVQCLKCYLWQHAECVNYKEENLKIKPFYCPHCLVAMKPVSTGATLIISPSSICHQWVDEINRHVRSSSLRVLVYQGVKKHGFLQPHMLAEQEVVITTYDVLRTELNYVDIPHSNSEDGRRFRNQKRYMAIPSPLVAVEWWRICLDEAQMVECTTAKAAEMALRLSGINRWCVSGTPVQRGLEDLYGLVLFLGVDPYWVKHWWDQLLYQPYCRKNPRPLYSLIAQIMWRTAKKDVIDQIQIPPQTENVHWLHFSPVERHFYHRQHEVCCQDALAKLRKISDWTLKLSSLDRRTVTTILYPLLRLRQACCHPQAVRGEFLPLQKSTMTMEELLTSLQKKCRTECEEAHRQLVCALNGLAGIHIIKGEYALAAELYREVLRSSEEHKEKLKTDSLQRLHSTHNLMELLAKHPGIPPTLRDSRLAEEAEQLRQHYMSKSNAEVAEANQALQPVVQTIRELQRKAGSPWWLDVIQTAIQYAIDEELVQRVQNEITCNYKQQINKLSMAEKFRDCRGLQYLLTTQLEEVKKFQKIVREAVKNLEGPPSKQVIEAATICHLRPVRLPLNNCVFCKADELFTEYESKLFSHTVKGQMAIFEEMIEDEEGLVDDRVPTTSRGLWATSETERALKGILSFAKAHRMDAELTEEGSIFLELFEAWKKEYKLLHEYWMVLRDHVSAIDELAMATERLRVRHPDEPKPNPPVLHIIEPHEVEQNRVKLLNDKAVAKSQLQKKLGQLLYLTNLEKSQDKTTGGVNPEPCPICARQLGKQWAVLTCGHCFCNECVAIIIEQYSVGTRRSSIKCAICRQTTSHKEISYVFTAETANQEDDIPVKGSHSTKVEAVVRTLKRIQFKDPGAKSLVFSTWQDVLDIISKALHDNNMIFSQINGISKFQENLSAFKYDPNINILLLPLHTGSNGLNIIEATHVLLVEPILNPAHELQAIGRVHRIGQTKSTIVHRFLIKATIEERMQTMLKTVDRRYVLNSF</sequence>
<evidence type="ECO:0000256" key="10">
    <source>
        <dbReference type="ARBA" id="ARBA00022771"/>
    </source>
</evidence>
<dbReference type="GO" id="GO:0003677">
    <property type="term" value="F:DNA binding"/>
    <property type="evidence" value="ECO:0007669"/>
    <property type="project" value="InterPro"/>
</dbReference>
<dbReference type="InterPro" id="IPR001650">
    <property type="entry name" value="Helicase_C-like"/>
</dbReference>
<keyword evidence="5" id="KW-0597">Phosphoprotein</keyword>
<dbReference type="FunFam" id="3.30.40.10:FF:000170">
    <property type="entry name" value="E3 ubiquitin-protein ligase SHPRH isoform X1"/>
    <property type="match status" value="1"/>
</dbReference>
<keyword evidence="10 22" id="KW-0863">Zinc-finger</keyword>
<dbReference type="InterPro" id="IPR052583">
    <property type="entry name" value="ATP-helicase/E3_Ub-Ligase"/>
</dbReference>
<dbReference type="GO" id="GO:0000209">
    <property type="term" value="P:protein polyubiquitination"/>
    <property type="evidence" value="ECO:0007669"/>
    <property type="project" value="TreeGrafter"/>
</dbReference>
<dbReference type="Pfam" id="PF00538">
    <property type="entry name" value="Linker_histone"/>
    <property type="match status" value="1"/>
</dbReference>
<dbReference type="OrthoDB" id="423559at2759"/>
<keyword evidence="8" id="KW-0547">Nucleotide-binding</keyword>
<dbReference type="PROSITE" id="PS01359">
    <property type="entry name" value="ZF_PHD_1"/>
    <property type="match status" value="1"/>
</dbReference>
<protein>
    <recommendedName>
        <fullName evidence="19">E3 ubiquitin-protein ligase SHPRH</fullName>
        <ecNumber evidence="4">2.3.2.27</ecNumber>
    </recommendedName>
    <alternativeName>
        <fullName evidence="21">RING-type E3 ubiquitin transferase SHPRH</fullName>
    </alternativeName>
    <alternativeName>
        <fullName evidence="20">SNF2, histone-linker, PHD and RING finger domain-containing helicase</fullName>
    </alternativeName>
</protein>
<keyword evidence="13" id="KW-0347">Helicase</keyword>
<comment type="function">
    <text evidence="17">E3 ubiquitin-protein ligase involved in DNA repair. Upon genotoxic stress, accepts ubiquitin from the UBE2N-UBE2V2 E2 complex and transfers it to 'Lys-164' of PCNA which had been monoubiquitinated by UBE2A/B-RAD18, promoting the formation of non-canonical poly-ubiquitin chains linked through 'Lys-63'.</text>
</comment>
<dbReference type="SUPFAM" id="SSF57850">
    <property type="entry name" value="RING/U-box"/>
    <property type="match status" value="1"/>
</dbReference>
<dbReference type="FunFam" id="1.10.10.10:FF:000242">
    <property type="entry name" value="E3 ubiquitin-protein ligase SHPRH isoform X1"/>
    <property type="match status" value="1"/>
</dbReference>
<dbReference type="SMART" id="SM00526">
    <property type="entry name" value="H15"/>
    <property type="match status" value="1"/>
</dbReference>